<comment type="caution">
    <text evidence="17">The sequence shown here is derived from an EMBL/GenBank/DDBJ whole genome shotgun (WGS) entry which is preliminary data.</text>
</comment>
<evidence type="ECO:0000256" key="7">
    <source>
        <dbReference type="ARBA" id="ARBA00022891"/>
    </source>
</evidence>
<feature type="binding site" evidence="11">
    <location>
        <position position="80"/>
    </location>
    <ligand>
        <name>pyrroloquinoline quinone</name>
        <dbReference type="ChEBI" id="CHEBI:58442"/>
    </ligand>
</feature>
<dbReference type="InterPro" id="IPR034119">
    <property type="entry name" value="ADHI"/>
</dbReference>
<feature type="binding site" evidence="11">
    <location>
        <begin position="405"/>
        <end position="406"/>
    </location>
    <ligand>
        <name>pyrroloquinoline quinone</name>
        <dbReference type="ChEBI" id="CHEBI:58442"/>
    </ligand>
</feature>
<dbReference type="EMBL" id="LJSG01000008">
    <property type="protein sequence ID" value="KPP93501.1"/>
    <property type="molecule type" value="Genomic_DNA"/>
</dbReference>
<dbReference type="GO" id="GO:0016614">
    <property type="term" value="F:oxidoreductase activity, acting on CH-OH group of donors"/>
    <property type="evidence" value="ECO:0007669"/>
    <property type="project" value="InterPro"/>
</dbReference>
<reference evidence="17 18" key="1">
    <citation type="submission" date="2015-09" db="EMBL/GenBank/DDBJ databases">
        <title>Identification and resolution of microdiversity through metagenomic sequencing of parallel consortia.</title>
        <authorList>
            <person name="Nelson W.C."/>
            <person name="Romine M.F."/>
            <person name="Lindemann S.R."/>
        </authorList>
    </citation>
    <scope>NUCLEOTIDE SEQUENCE [LARGE SCALE GENOMIC DNA]</scope>
    <source>
        <strain evidence="17">HL-91</strain>
    </source>
</reference>
<evidence type="ECO:0000256" key="1">
    <source>
        <dbReference type="ARBA" id="ARBA00004418"/>
    </source>
</evidence>
<dbReference type="GO" id="GO:0030288">
    <property type="term" value="C:outer membrane-bounded periplasmic space"/>
    <property type="evidence" value="ECO:0007669"/>
    <property type="project" value="InterPro"/>
</dbReference>
<reference evidence="16 19" key="2">
    <citation type="submission" date="2016-01" db="EMBL/GenBank/DDBJ databases">
        <authorList>
            <person name="Varghese N."/>
        </authorList>
    </citation>
    <scope>NUCLEOTIDE SEQUENCE [LARGE SCALE GENOMIC DNA]</scope>
    <source>
        <strain evidence="16 19">HL-91</strain>
    </source>
</reference>
<evidence type="ECO:0000256" key="2">
    <source>
        <dbReference type="ARBA" id="ARBA00008156"/>
    </source>
</evidence>
<dbReference type="Pfam" id="PF01011">
    <property type="entry name" value="PQQ"/>
    <property type="match status" value="2"/>
</dbReference>
<gene>
    <name evidence="17" type="primary">exaA</name>
    <name evidence="16" type="ORF">Ga0058931_1202</name>
    <name evidence="17" type="ORF">HLUCCA05_11035</name>
</gene>
<dbReference type="OrthoDB" id="9794322at2"/>
<feature type="signal peptide" evidence="14">
    <location>
        <begin position="1"/>
        <end position="20"/>
    </location>
</feature>
<feature type="domain" description="Pyrrolo-quinoline quinone repeat" evidence="15">
    <location>
        <begin position="452"/>
        <end position="536"/>
    </location>
</feature>
<dbReference type="FunFam" id="2.140.10.10:FF:000003">
    <property type="entry name" value="Methanol dehydrogenase, large subunit"/>
    <property type="match status" value="1"/>
</dbReference>
<evidence type="ECO:0000313" key="16">
    <source>
        <dbReference type="EMBL" id="CUX80555.1"/>
    </source>
</evidence>
<evidence type="ECO:0000313" key="17">
    <source>
        <dbReference type="EMBL" id="KPP93501.1"/>
    </source>
</evidence>
<evidence type="ECO:0000313" key="19">
    <source>
        <dbReference type="Proteomes" id="UP000182045"/>
    </source>
</evidence>
<evidence type="ECO:0000256" key="8">
    <source>
        <dbReference type="ARBA" id="ARBA00023002"/>
    </source>
</evidence>
<dbReference type="AlphaFoldDB" id="A0A0P7W0Y7"/>
<dbReference type="SMART" id="SM00564">
    <property type="entry name" value="PQQ"/>
    <property type="match status" value="6"/>
</dbReference>
<dbReference type="PROSITE" id="PS00364">
    <property type="entry name" value="BACTERIAL_PQQ_2"/>
    <property type="match status" value="1"/>
</dbReference>
<feature type="binding site" evidence="11">
    <location>
        <position position="130"/>
    </location>
    <ligand>
        <name>pyrroloquinoline quinone</name>
        <dbReference type="ChEBI" id="CHEBI:58442"/>
    </ligand>
</feature>
<evidence type="ECO:0000256" key="14">
    <source>
        <dbReference type="SAM" id="SignalP"/>
    </source>
</evidence>
<evidence type="ECO:0000256" key="10">
    <source>
        <dbReference type="PIRSR" id="PIRSR617512-1"/>
    </source>
</evidence>
<keyword evidence="8" id="KW-0560">Oxidoreductase</keyword>
<dbReference type="InterPro" id="IPR011047">
    <property type="entry name" value="Quinoprotein_ADH-like_sf"/>
</dbReference>
<feature type="binding site" evidence="12">
    <location>
        <position position="192"/>
    </location>
    <ligand>
        <name>Ca(2+)</name>
        <dbReference type="ChEBI" id="CHEBI:29108"/>
    </ligand>
</feature>
<evidence type="ECO:0000256" key="13">
    <source>
        <dbReference type="PIRSR" id="PIRSR617512-4"/>
    </source>
</evidence>
<feature type="binding site" evidence="12">
    <location>
        <position position="269"/>
    </location>
    <ligand>
        <name>Ca(2+)</name>
        <dbReference type="ChEBI" id="CHEBI:29108"/>
    </ligand>
</feature>
<feature type="chain" id="PRO_5010317720" evidence="14">
    <location>
        <begin position="21"/>
        <end position="581"/>
    </location>
</feature>
<comment type="similarity">
    <text evidence="2">Belongs to the bacterial PQQ dehydrogenase family.</text>
</comment>
<dbReference type="RefSeq" id="WP_072245525.1">
    <property type="nucleotide sequence ID" value="NZ_FBYC01000004.1"/>
</dbReference>
<feature type="domain" description="Pyrrolo-quinoline quinone repeat" evidence="15">
    <location>
        <begin position="44"/>
        <end position="349"/>
    </location>
</feature>
<feature type="disulfide bond" evidence="13">
    <location>
        <begin position="124"/>
        <end position="125"/>
    </location>
</feature>
<proteinExistence type="inferred from homology"/>
<evidence type="ECO:0000256" key="5">
    <source>
        <dbReference type="ARBA" id="ARBA00022764"/>
    </source>
</evidence>
<keyword evidence="4 14" id="KW-0732">Signal</keyword>
<feature type="active site" description="Proton acceptor" evidence="10">
    <location>
        <position position="311"/>
    </location>
</feature>
<dbReference type="Proteomes" id="UP000050413">
    <property type="component" value="Unassembled WGS sequence"/>
</dbReference>
<keyword evidence="19" id="KW-1185">Reference proteome</keyword>
<name>A0A0P7W0Y7_9RHOB</name>
<dbReference type="Gene3D" id="2.140.10.10">
    <property type="entry name" value="Quinoprotein alcohol dehydrogenase-like superfamily"/>
    <property type="match status" value="1"/>
</dbReference>
<sequence>MNRFLLAVCAGIMAAPMAMAQVTEADLAQDDVVTTSVLTNGMGRHMQRYSPLDQINKDTVQNLFPAWTFSFGGERQRGQESQPLIYDGVMYVTGSYSRVFALDVKTGRKLWQYDARLPEGILPCCDVINRGAAIYGDNIYFGTLDARIVALNRETGAVVWNKRIADYREGYSYTAAPLIVNGLVITGNSGGEFGIVGAVEARDAENGDLVWRRPVIEGHMGELNGEESTMTGTLNASWPGDLWKTGGGAPWLGGTYDAETDTLIFGTGNPAPWNSHLREGDNLYAASRVALDPATGEIKWHFQTTPWEGWDYDGVNEVIPFTDANGNGRLATADRNGFFYLLNREDGAFVDAMPFVEEISWASGIGEDGRPIYNPDNRPGNPADSADGERGEVVWAVPGFLGGKNWQHMAYSQRTGYFYVPANEWGMDIWNEPITYRQGAAYLGAGFTIKPLFEDHIGALKAIDPNTMEIKFQVNNAAPLWGSAMATAGGLVFYGTPEGYIKAIDDETGDVVWQYQTGSGVVGQPITWEDEDGVQWLSVVSGWGGAVPLWGGEVAQQVAYLNQGGSVVTFRIPDALLASAD</sequence>
<comment type="subcellular location">
    <subcellularLocation>
        <location evidence="1">Periplasm</location>
    </subcellularLocation>
</comment>
<evidence type="ECO:0000256" key="4">
    <source>
        <dbReference type="ARBA" id="ARBA00022729"/>
    </source>
</evidence>
<dbReference type="GO" id="GO:0005509">
    <property type="term" value="F:calcium ion binding"/>
    <property type="evidence" value="ECO:0007669"/>
    <property type="project" value="InterPro"/>
</dbReference>
<comment type="cofactor">
    <cofactor evidence="11">
        <name>pyrroloquinoline quinone</name>
        <dbReference type="ChEBI" id="CHEBI:58442"/>
    </cofactor>
    <text evidence="11">Binds 1 PQQ group per subunit.</text>
</comment>
<dbReference type="InterPro" id="IPR001479">
    <property type="entry name" value="Quinoprotein_DH_CS"/>
</dbReference>
<dbReference type="PANTHER" id="PTHR32303">
    <property type="entry name" value="QUINOPROTEIN ALCOHOL DEHYDROGENASE (CYTOCHROME C)"/>
    <property type="match status" value="1"/>
</dbReference>
<dbReference type="PATRIC" id="fig|1666912.4.peg.2394"/>
<evidence type="ECO:0000259" key="15">
    <source>
        <dbReference type="Pfam" id="PF01011"/>
    </source>
</evidence>
<dbReference type="NCBIfam" id="TIGR03075">
    <property type="entry name" value="PQQ_enz_alc_DH"/>
    <property type="match status" value="1"/>
</dbReference>
<dbReference type="CDD" id="cd10277">
    <property type="entry name" value="PQQ_ADH_I"/>
    <property type="match status" value="1"/>
</dbReference>
<evidence type="ECO:0000256" key="3">
    <source>
        <dbReference type="ARBA" id="ARBA00022723"/>
    </source>
</evidence>
<keyword evidence="7 11" id="KW-0634">PQQ</keyword>
<evidence type="ECO:0000313" key="18">
    <source>
        <dbReference type="Proteomes" id="UP000050413"/>
    </source>
</evidence>
<keyword evidence="3 12" id="KW-0479">Metal-binding</keyword>
<dbReference type="InterPro" id="IPR018391">
    <property type="entry name" value="PQQ_b-propeller_rpt"/>
</dbReference>
<comment type="cofactor">
    <cofactor evidence="12">
        <name>Ca(2+)</name>
        <dbReference type="ChEBI" id="CHEBI:29108"/>
    </cofactor>
    <text evidence="12">Binds 1 Ca(2+) ion per subunit.</text>
</comment>
<dbReference type="STRING" id="1666912.Ga0058931_1202"/>
<keyword evidence="9 13" id="KW-1015">Disulfide bond</keyword>
<feature type="binding site" evidence="12">
    <location>
        <position position="311"/>
    </location>
    <ligand>
        <name>Ca(2+)</name>
        <dbReference type="ChEBI" id="CHEBI:29108"/>
    </ligand>
</feature>
<dbReference type="GO" id="GO:0016020">
    <property type="term" value="C:membrane"/>
    <property type="evidence" value="ECO:0007669"/>
    <property type="project" value="InterPro"/>
</dbReference>
<dbReference type="SUPFAM" id="SSF50998">
    <property type="entry name" value="Quinoprotein alcohol dehydrogenase-like"/>
    <property type="match status" value="1"/>
</dbReference>
<keyword evidence="6 12" id="KW-0106">Calcium</keyword>
<dbReference type="InterPro" id="IPR002372">
    <property type="entry name" value="PQQ_rpt_dom"/>
</dbReference>
<evidence type="ECO:0000256" key="11">
    <source>
        <dbReference type="PIRSR" id="PIRSR617512-2"/>
    </source>
</evidence>
<evidence type="ECO:0000256" key="12">
    <source>
        <dbReference type="PIRSR" id="PIRSR617512-3"/>
    </source>
</evidence>
<keyword evidence="5" id="KW-0574">Periplasm</keyword>
<organism evidence="17 18">
    <name type="scientific">Roseibaca calidilacus</name>
    <dbReference type="NCBI Taxonomy" id="1666912"/>
    <lineage>
        <taxon>Bacteria</taxon>
        <taxon>Pseudomonadati</taxon>
        <taxon>Pseudomonadota</taxon>
        <taxon>Alphaproteobacteria</taxon>
        <taxon>Rhodobacterales</taxon>
        <taxon>Paracoccaceae</taxon>
        <taxon>Roseinatronobacter</taxon>
    </lineage>
</organism>
<protein>
    <submittedName>
        <fullName evidence="16 17">Alcohol dehydrogenase (Cytochrome c)</fullName>
    </submittedName>
</protein>
<dbReference type="EMBL" id="FBYC01000004">
    <property type="protein sequence ID" value="CUX80555.1"/>
    <property type="molecule type" value="Genomic_DNA"/>
</dbReference>
<dbReference type="InterPro" id="IPR017512">
    <property type="entry name" value="PQQ_MeOH/EtOH_DH"/>
</dbReference>
<evidence type="ECO:0000256" key="6">
    <source>
        <dbReference type="ARBA" id="ARBA00022837"/>
    </source>
</evidence>
<dbReference type="Proteomes" id="UP000182045">
    <property type="component" value="Unassembled WGS sequence"/>
</dbReference>
<dbReference type="PANTHER" id="PTHR32303:SF20">
    <property type="entry name" value="QUINOPROTEIN ETHANOL DEHYDROGENASE"/>
    <property type="match status" value="1"/>
</dbReference>
<evidence type="ECO:0000256" key="9">
    <source>
        <dbReference type="ARBA" id="ARBA00023157"/>
    </source>
</evidence>
<dbReference type="GO" id="GO:0070968">
    <property type="term" value="F:pyrroloquinoline quinone binding"/>
    <property type="evidence" value="ECO:0007669"/>
    <property type="project" value="UniProtKB-ARBA"/>
</dbReference>
<accession>A0A0P7W0Y7</accession>
<feature type="binding site" evidence="11">
    <location>
        <position position="174"/>
    </location>
    <ligand>
        <name>pyrroloquinoline quinone</name>
        <dbReference type="ChEBI" id="CHEBI:58442"/>
    </ligand>
</feature>